<reference evidence="6 7" key="1">
    <citation type="journal article" date="2016" name="Antonie Van Leeuwenhoek">
        <title>Bacillus depressus sp. nov., isolated from soil of a sunflower field.</title>
        <authorList>
            <person name="Wei X."/>
            <person name="Xin D."/>
            <person name="Xin Y."/>
            <person name="Zhang H."/>
            <person name="Wang T."/>
            <person name="Zhang J."/>
        </authorList>
    </citation>
    <scope>NUCLEOTIDE SEQUENCE [LARGE SCALE GENOMIC DNA]</scope>
    <source>
        <strain evidence="6 7">BZ1</strain>
    </source>
</reference>
<evidence type="ECO:0000256" key="2">
    <source>
        <dbReference type="ARBA" id="ARBA00011322"/>
    </source>
</evidence>
<evidence type="ECO:0000259" key="5">
    <source>
        <dbReference type="Pfam" id="PF13476"/>
    </source>
</evidence>
<comment type="caution">
    <text evidence="6">The sequence shown here is derived from an EMBL/GenBank/DDBJ whole genome shotgun (WGS) entry which is preliminary data.</text>
</comment>
<dbReference type="SUPFAM" id="SSF52540">
    <property type="entry name" value="P-loop containing nucleoside triphosphate hydrolases"/>
    <property type="match status" value="2"/>
</dbReference>
<keyword evidence="7" id="KW-1185">Reference proteome</keyword>
<organism evidence="6 7">
    <name type="scientific">Cytobacillus depressus</name>
    <dbReference type="NCBI Taxonomy" id="1602942"/>
    <lineage>
        <taxon>Bacteria</taxon>
        <taxon>Bacillati</taxon>
        <taxon>Bacillota</taxon>
        <taxon>Bacilli</taxon>
        <taxon>Bacillales</taxon>
        <taxon>Bacillaceae</taxon>
        <taxon>Cytobacillus</taxon>
    </lineage>
</organism>
<accession>A0A6L3VAY6</accession>
<comment type="subunit">
    <text evidence="2">Heterodimer of SbcC and SbcD.</text>
</comment>
<dbReference type="OrthoDB" id="9795626at2"/>
<gene>
    <name evidence="6" type="ORF">F7731_08810</name>
</gene>
<proteinExistence type="inferred from homology"/>
<dbReference type="SUPFAM" id="SSF57997">
    <property type="entry name" value="Tropomyosin"/>
    <property type="match status" value="1"/>
</dbReference>
<dbReference type="GO" id="GO:0016887">
    <property type="term" value="F:ATP hydrolysis activity"/>
    <property type="evidence" value="ECO:0007669"/>
    <property type="project" value="InterPro"/>
</dbReference>
<evidence type="ECO:0000256" key="4">
    <source>
        <dbReference type="SAM" id="Coils"/>
    </source>
</evidence>
<dbReference type="RefSeq" id="WP_151534386.1">
    <property type="nucleotide sequence ID" value="NZ_WBOS01000002.1"/>
</dbReference>
<dbReference type="EMBL" id="WBOS01000002">
    <property type="protein sequence ID" value="KAB2337683.1"/>
    <property type="molecule type" value="Genomic_DNA"/>
</dbReference>
<feature type="coiled-coil region" evidence="4">
    <location>
        <begin position="688"/>
        <end position="863"/>
    </location>
</feature>
<dbReference type="AlphaFoldDB" id="A0A6L3VAY6"/>
<sequence length="1044" mass="120756">MRPLKLTMQAFGPYAGKEMIDFTQLGNRTMFVISGKTGSGKTTIFDGISYAIYGRASGEDRNGPDLRSQFAKDDLLTEVTLEFALRNKTFIISRSPQQEKKKERGEGFTTIGAKAELYMVNEIGQKQLIASNTRDVDEKIKEIMIIDSNQFRQILMIPQGEFRKLLTSDSKEKEVILQRLFHTQVYKRIEEKLKEEATELKVSVEKQIENRNQAIQQIHSLFNEELSTYLQAGSMNDHIIIPLLKAEIDQMNDELSKLADQLKSKQETRDNIRQKLFEAEAIVKQLKAKDDLWIRKTELKHEQEKYIQIERSIELAQKAAVLDQQEELCHHLKKDLDETNNELEKMNSFISSLEKQLTVQEFQYEKEKNREEERRALTEEISRLNNMKDDIHSFSKVKNEVLLLKMDLEKKTNEKIRLEETLKNSEQRFLILTEEKQKIEREQLTFLENARELEKLAAELEKMSNYEELIIRFNQAKQNFQKQKGIFEKAFSRLDDANAVVNLLEQKWLHGQASLLANKLHDGNACPVCGSTHHPNLAIAVETIPDEHDLKAAKGQKEELEKEKARAESAYYDSLSIMNALKDTVESNFAELQKQRKDLTIEALPSIKKTLILNRDDLQQIQTALSKRQDRLPVCINELKFLEQEIQNYKNHLQLIIEESNSTTIQYTEKKTNFTRMIENIPPELRSVEAFDESLIKANKRYEELIQRLEKAQASLQDTKGKYLAELAKSETMEKQVERIKERLTNERQAFITRMKEQGFESYGDYNGAKKSEQEIGLLVKSLRDYREEVRSVNDRYEELSQILKDVEKPDLEKLNNSFNENESQIRLLQDEYTNLYIKKGQNVEIAEKIIGINEQIKALEERYKIVGHLYEITKGQNTYRITFERFVLAAFLDDILREANGRLRRMTSGRFELLRKTDRSKGNVQSGLELLVFDQYTGQERHVKTLSGGESFKAALALALGLADVVQHYAGGVSLETMFIDEGFGTLDPESLDQAIEALMDIQSSGRLVGIISHVPELKERIDARLEVIATQTGSKTEFQFLT</sequence>
<evidence type="ECO:0000256" key="3">
    <source>
        <dbReference type="ARBA" id="ARBA00013368"/>
    </source>
</evidence>
<evidence type="ECO:0000313" key="7">
    <source>
        <dbReference type="Proteomes" id="UP000481030"/>
    </source>
</evidence>
<dbReference type="PANTHER" id="PTHR32114:SF2">
    <property type="entry name" value="ABC TRANSPORTER ABCH.3"/>
    <property type="match status" value="1"/>
</dbReference>
<dbReference type="InterPro" id="IPR038729">
    <property type="entry name" value="Rad50/SbcC_AAA"/>
</dbReference>
<keyword evidence="4" id="KW-0175">Coiled coil</keyword>
<name>A0A6L3VAY6_9BACI</name>
<evidence type="ECO:0000313" key="6">
    <source>
        <dbReference type="EMBL" id="KAB2337683.1"/>
    </source>
</evidence>
<protein>
    <recommendedName>
        <fullName evidence="3">Nuclease SbcCD subunit C</fullName>
    </recommendedName>
</protein>
<dbReference type="PANTHER" id="PTHR32114">
    <property type="entry name" value="ABC TRANSPORTER ABCH.3"/>
    <property type="match status" value="1"/>
</dbReference>
<feature type="domain" description="Rad50/SbcC-type AAA" evidence="5">
    <location>
        <begin position="5"/>
        <end position="218"/>
    </location>
</feature>
<feature type="coiled-coil region" evidence="4">
    <location>
        <begin position="241"/>
        <end position="483"/>
    </location>
</feature>
<dbReference type="Gene3D" id="3.40.50.300">
    <property type="entry name" value="P-loop containing nucleotide triphosphate hydrolases"/>
    <property type="match status" value="2"/>
</dbReference>
<feature type="coiled-coil region" evidence="4">
    <location>
        <begin position="550"/>
        <end position="602"/>
    </location>
</feature>
<dbReference type="GO" id="GO:0006302">
    <property type="term" value="P:double-strand break repair"/>
    <property type="evidence" value="ECO:0007669"/>
    <property type="project" value="InterPro"/>
</dbReference>
<dbReference type="Pfam" id="PF13558">
    <property type="entry name" value="SbcC_Walker_B"/>
    <property type="match status" value="1"/>
</dbReference>
<dbReference type="Proteomes" id="UP000481030">
    <property type="component" value="Unassembled WGS sequence"/>
</dbReference>
<evidence type="ECO:0000256" key="1">
    <source>
        <dbReference type="ARBA" id="ARBA00006930"/>
    </source>
</evidence>
<dbReference type="InterPro" id="IPR027417">
    <property type="entry name" value="P-loop_NTPase"/>
</dbReference>
<comment type="similarity">
    <text evidence="1">Belongs to the SMC family. SbcC subfamily.</text>
</comment>
<dbReference type="Pfam" id="PF13476">
    <property type="entry name" value="AAA_23"/>
    <property type="match status" value="1"/>
</dbReference>